<protein>
    <submittedName>
        <fullName evidence="1">Uncharacterized protein</fullName>
    </submittedName>
</protein>
<dbReference type="EMBL" id="JABSTR010000006">
    <property type="protein sequence ID" value="KAH9373311.1"/>
    <property type="molecule type" value="Genomic_DNA"/>
</dbReference>
<reference evidence="1 2" key="1">
    <citation type="journal article" date="2020" name="Cell">
        <title>Large-Scale Comparative Analyses of Tick Genomes Elucidate Their Genetic Diversity and Vector Capacities.</title>
        <authorList>
            <consortium name="Tick Genome and Microbiome Consortium (TIGMIC)"/>
            <person name="Jia N."/>
            <person name="Wang J."/>
            <person name="Shi W."/>
            <person name="Du L."/>
            <person name="Sun Y."/>
            <person name="Zhan W."/>
            <person name="Jiang J.F."/>
            <person name="Wang Q."/>
            <person name="Zhang B."/>
            <person name="Ji P."/>
            <person name="Bell-Sakyi L."/>
            <person name="Cui X.M."/>
            <person name="Yuan T.T."/>
            <person name="Jiang B.G."/>
            <person name="Yang W.F."/>
            <person name="Lam T.T."/>
            <person name="Chang Q.C."/>
            <person name="Ding S.J."/>
            <person name="Wang X.J."/>
            <person name="Zhu J.G."/>
            <person name="Ruan X.D."/>
            <person name="Zhao L."/>
            <person name="Wei J.T."/>
            <person name="Ye R.Z."/>
            <person name="Que T.C."/>
            <person name="Du C.H."/>
            <person name="Zhou Y.H."/>
            <person name="Cheng J.X."/>
            <person name="Dai P.F."/>
            <person name="Guo W.B."/>
            <person name="Han X.H."/>
            <person name="Huang E.J."/>
            <person name="Li L.F."/>
            <person name="Wei W."/>
            <person name="Gao Y.C."/>
            <person name="Liu J.Z."/>
            <person name="Shao H.Z."/>
            <person name="Wang X."/>
            <person name="Wang C.C."/>
            <person name="Yang T.C."/>
            <person name="Huo Q.B."/>
            <person name="Li W."/>
            <person name="Chen H.Y."/>
            <person name="Chen S.E."/>
            <person name="Zhou L.G."/>
            <person name="Ni X.B."/>
            <person name="Tian J.H."/>
            <person name="Sheng Y."/>
            <person name="Liu T."/>
            <person name="Pan Y.S."/>
            <person name="Xia L.Y."/>
            <person name="Li J."/>
            <person name="Zhao F."/>
            <person name="Cao W.C."/>
        </authorList>
    </citation>
    <scope>NUCLEOTIDE SEQUENCE [LARGE SCALE GENOMIC DNA]</scope>
    <source>
        <strain evidence="1">HaeL-2018</strain>
    </source>
</reference>
<dbReference type="Proteomes" id="UP000821853">
    <property type="component" value="Chromosome 4"/>
</dbReference>
<proteinExistence type="predicted"/>
<evidence type="ECO:0000313" key="1">
    <source>
        <dbReference type="EMBL" id="KAH9373311.1"/>
    </source>
</evidence>
<gene>
    <name evidence="1" type="ORF">HPB48_018364</name>
</gene>
<keyword evidence="2" id="KW-1185">Reference proteome</keyword>
<dbReference type="AlphaFoldDB" id="A0A9J6GET4"/>
<dbReference type="VEuPathDB" id="VectorBase:HLOH_043664"/>
<evidence type="ECO:0000313" key="2">
    <source>
        <dbReference type="Proteomes" id="UP000821853"/>
    </source>
</evidence>
<sequence>MNRYRERAHMRDARKQPVAWLRRTFACRDNEEADHRHDELPAVAGPASGKLPWFFSNGTEWPRPSSRLSRLPNLWPDPQARHDDRIVAQLMYLPPGYKGQRKSTSES</sequence>
<comment type="caution">
    <text evidence="1">The sequence shown here is derived from an EMBL/GenBank/DDBJ whole genome shotgun (WGS) entry which is preliminary data.</text>
</comment>
<name>A0A9J6GET4_HAELO</name>
<organism evidence="1 2">
    <name type="scientific">Haemaphysalis longicornis</name>
    <name type="common">Bush tick</name>
    <dbReference type="NCBI Taxonomy" id="44386"/>
    <lineage>
        <taxon>Eukaryota</taxon>
        <taxon>Metazoa</taxon>
        <taxon>Ecdysozoa</taxon>
        <taxon>Arthropoda</taxon>
        <taxon>Chelicerata</taxon>
        <taxon>Arachnida</taxon>
        <taxon>Acari</taxon>
        <taxon>Parasitiformes</taxon>
        <taxon>Ixodida</taxon>
        <taxon>Ixodoidea</taxon>
        <taxon>Ixodidae</taxon>
        <taxon>Haemaphysalinae</taxon>
        <taxon>Haemaphysalis</taxon>
    </lineage>
</organism>
<accession>A0A9J6GET4</accession>